<feature type="domain" description="Endonuclease GajA/Old nuclease/RecF-like AAA" evidence="1">
    <location>
        <begin position="236"/>
        <end position="369"/>
    </location>
</feature>
<evidence type="ECO:0000313" key="3">
    <source>
        <dbReference type="Proteomes" id="UP000199662"/>
    </source>
</evidence>
<gene>
    <name evidence="2" type="ORF">SAMN05660742_11317</name>
</gene>
<dbReference type="InterPro" id="IPR051396">
    <property type="entry name" value="Bact_Antivir_Def_Nuclease"/>
</dbReference>
<dbReference type="SUPFAM" id="SSF52540">
    <property type="entry name" value="P-loop containing nucleoside triphosphate hydrolases"/>
    <property type="match status" value="1"/>
</dbReference>
<dbReference type="AlphaFoldDB" id="A0A1H7AKS6"/>
<dbReference type="PANTHER" id="PTHR43581:SF4">
    <property type="entry name" value="ATP_GTP PHOSPHATASE"/>
    <property type="match status" value="1"/>
</dbReference>
<dbReference type="InterPro" id="IPR027417">
    <property type="entry name" value="P-loop_NTPase"/>
</dbReference>
<dbReference type="Pfam" id="PF13175">
    <property type="entry name" value="AAA_15"/>
    <property type="match status" value="1"/>
</dbReference>
<accession>A0A1H7AKS6</accession>
<proteinExistence type="predicted"/>
<evidence type="ECO:0000313" key="2">
    <source>
        <dbReference type="EMBL" id="SEJ66241.1"/>
    </source>
</evidence>
<dbReference type="STRING" id="84035.SAMN05660742_11317"/>
<protein>
    <submittedName>
        <fullName evidence="2">Predicted ATP-dependent endonuclease of the OLD family, contains P-loop ATPase and TOPRIM domains</fullName>
    </submittedName>
</protein>
<dbReference type="EMBL" id="FNZK01000013">
    <property type="protein sequence ID" value="SEJ66241.1"/>
    <property type="molecule type" value="Genomic_DNA"/>
</dbReference>
<reference evidence="2 3" key="1">
    <citation type="submission" date="2016-10" db="EMBL/GenBank/DDBJ databases">
        <authorList>
            <person name="de Groot N.N."/>
        </authorList>
    </citation>
    <scope>NUCLEOTIDE SEQUENCE [LARGE SCALE GENOMIC DNA]</scope>
    <source>
        <strain evidence="2 3">DSM 2179</strain>
    </source>
</reference>
<keyword evidence="2" id="KW-0540">Nuclease</keyword>
<name>A0A1H7AKS6_9FIRM</name>
<dbReference type="InterPro" id="IPR041685">
    <property type="entry name" value="AAA_GajA/Old/RecF-like"/>
</dbReference>
<organism evidence="2 3">
    <name type="scientific">Propionispira arboris</name>
    <dbReference type="NCBI Taxonomy" id="84035"/>
    <lineage>
        <taxon>Bacteria</taxon>
        <taxon>Bacillati</taxon>
        <taxon>Bacillota</taxon>
        <taxon>Negativicutes</taxon>
        <taxon>Selenomonadales</taxon>
        <taxon>Selenomonadaceae</taxon>
        <taxon>Propionispira</taxon>
    </lineage>
</organism>
<dbReference type="RefSeq" id="WP_091832417.1">
    <property type="nucleotide sequence ID" value="NZ_FNZK01000013.1"/>
</dbReference>
<dbReference type="Gene3D" id="3.40.50.300">
    <property type="entry name" value="P-loop containing nucleotide triphosphate hydrolases"/>
    <property type="match status" value="1"/>
</dbReference>
<dbReference type="GO" id="GO:0004519">
    <property type="term" value="F:endonuclease activity"/>
    <property type="evidence" value="ECO:0007669"/>
    <property type="project" value="UniProtKB-KW"/>
</dbReference>
<keyword evidence="3" id="KW-1185">Reference proteome</keyword>
<dbReference type="Proteomes" id="UP000199662">
    <property type="component" value="Unassembled WGS sequence"/>
</dbReference>
<keyword evidence="2" id="KW-0255">Endonuclease</keyword>
<sequence length="620" mass="70429">MKLLKYCVTNFRSVENSGWIKCEDVTTLVGINESGKSNLLLALWKLNPARGGEIDILHDMPVSKLSRLRKLTYETSFISAEFELDEDSAAYISDTLKCDCRCGVTVVLTRFYDQHYSIEFPAGNPNPNKVEPDKDQDGVEVEEYSLEQLTTAIVHEIPKFVYYSNYGNLSSRIYLPYAINWLDGQTVPGVDVNEDQVRTLRVLFDFVHLEPQEILELGKDPKILAMGRNGNQVPTKEEIKKAEDDKEQRSILLQSAAGELTKEFKAWWKQGEYRFRFEADGDYFRIWVSDKIRTDEVGLELRSTGLQWFLSFYLIFLVESQEQHKNAILLLDEAGLTLHPLAQKDLCHFFDDLAQKNQIINTTHSPFIVDTSNIDRCRVVYLDKNGFTVASSNLRDGVGDLGNQSVYAVHAALGLSVSDILFQGCQEVVVEGVSDQYYLNAIKNYLIYKKLLAPKKDIVFLPAGGVKGVSGIVSLLGGKHGKLPYVILDSDKSGVDFKKKLAEHIYQNVTENLLEIKDYTNVENSEIEDLLPYSILEQGVNHLFLAVEDDSFVDVYNEEKPIVPQIQEFARINEIDLCSGWKVEIARGTKKVLLSKKVPAIIQKYEDMWVKLFKRIIDLS</sequence>
<dbReference type="PANTHER" id="PTHR43581">
    <property type="entry name" value="ATP/GTP PHOSPHATASE"/>
    <property type="match status" value="1"/>
</dbReference>
<keyword evidence="2" id="KW-0378">Hydrolase</keyword>
<evidence type="ECO:0000259" key="1">
    <source>
        <dbReference type="Pfam" id="PF13175"/>
    </source>
</evidence>